<dbReference type="PROSITE" id="PS50088">
    <property type="entry name" value="ANK_REPEAT"/>
    <property type="match status" value="2"/>
</dbReference>
<gene>
    <name evidence="5" type="ORF">Esi_0290_0019</name>
</gene>
<dbReference type="GO" id="GO:0085020">
    <property type="term" value="P:protein K6-linked ubiquitination"/>
    <property type="evidence" value="ECO:0007669"/>
    <property type="project" value="TreeGrafter"/>
</dbReference>
<accession>D7FVG8</accession>
<keyword evidence="6" id="KW-1185">Reference proteome</keyword>
<protein>
    <submittedName>
        <fullName evidence="5">Similar to fetal globin inducing factor</fullName>
    </submittedName>
</protein>
<evidence type="ECO:0000256" key="3">
    <source>
        <dbReference type="PROSITE-ProRule" id="PRU00023"/>
    </source>
</evidence>
<reference evidence="5 6" key="1">
    <citation type="journal article" date="2010" name="Nature">
        <title>The Ectocarpus genome and the independent evolution of multicellularity in brown algae.</title>
        <authorList>
            <person name="Cock J.M."/>
            <person name="Sterck L."/>
            <person name="Rouze P."/>
            <person name="Scornet D."/>
            <person name="Allen A.E."/>
            <person name="Amoutzias G."/>
            <person name="Anthouard V."/>
            <person name="Artiguenave F."/>
            <person name="Aury J.M."/>
            <person name="Badger J.H."/>
            <person name="Beszteri B."/>
            <person name="Billiau K."/>
            <person name="Bonnet E."/>
            <person name="Bothwell J.H."/>
            <person name="Bowler C."/>
            <person name="Boyen C."/>
            <person name="Brownlee C."/>
            <person name="Carrano C.J."/>
            <person name="Charrier B."/>
            <person name="Cho G.Y."/>
            <person name="Coelho S.M."/>
            <person name="Collen J."/>
            <person name="Corre E."/>
            <person name="Da Silva C."/>
            <person name="Delage L."/>
            <person name="Delaroque N."/>
            <person name="Dittami S.M."/>
            <person name="Doulbeau S."/>
            <person name="Elias M."/>
            <person name="Farnham G."/>
            <person name="Gachon C.M."/>
            <person name="Gschloessl B."/>
            <person name="Heesch S."/>
            <person name="Jabbari K."/>
            <person name="Jubin C."/>
            <person name="Kawai H."/>
            <person name="Kimura K."/>
            <person name="Kloareg B."/>
            <person name="Kupper F.C."/>
            <person name="Lang D."/>
            <person name="Le Bail A."/>
            <person name="Leblanc C."/>
            <person name="Lerouge P."/>
            <person name="Lohr M."/>
            <person name="Lopez P.J."/>
            <person name="Martens C."/>
            <person name="Maumus F."/>
            <person name="Michel G."/>
            <person name="Miranda-Saavedra D."/>
            <person name="Morales J."/>
            <person name="Moreau H."/>
            <person name="Motomura T."/>
            <person name="Nagasato C."/>
            <person name="Napoli C.A."/>
            <person name="Nelson D.R."/>
            <person name="Nyvall-Collen P."/>
            <person name="Peters A.F."/>
            <person name="Pommier C."/>
            <person name="Potin P."/>
            <person name="Poulain J."/>
            <person name="Quesneville H."/>
            <person name="Read B."/>
            <person name="Rensing S.A."/>
            <person name="Ritter A."/>
            <person name="Rousvoal S."/>
            <person name="Samanta M."/>
            <person name="Samson G."/>
            <person name="Schroeder D.C."/>
            <person name="Segurens B."/>
            <person name="Strittmatter M."/>
            <person name="Tonon T."/>
            <person name="Tregear J.W."/>
            <person name="Valentin K."/>
            <person name="von Dassow P."/>
            <person name="Yamagishi T."/>
            <person name="Van de Peer Y."/>
            <person name="Wincker P."/>
        </authorList>
    </citation>
    <scope>NUCLEOTIDE SEQUENCE [LARGE SCALE GENOMIC DNA]</scope>
    <source>
        <strain evidence="6">Ec32 / CCAP1310/4</strain>
    </source>
</reference>
<dbReference type="PANTHER" id="PTHR24171">
    <property type="entry name" value="ANKYRIN REPEAT DOMAIN-CONTAINING PROTEIN 39-RELATED"/>
    <property type="match status" value="1"/>
</dbReference>
<evidence type="ECO:0000313" key="6">
    <source>
        <dbReference type="Proteomes" id="UP000002630"/>
    </source>
</evidence>
<dbReference type="eggNOG" id="KOG0512">
    <property type="taxonomic scope" value="Eukaryota"/>
</dbReference>
<feature type="repeat" description="ANK" evidence="3">
    <location>
        <begin position="57"/>
        <end position="89"/>
    </location>
</feature>
<sequence length="132" mass="14092">MAGDLEGMRLYVEAGGSVKKRDFFNNTALHRSASMGFTAITGYLLESGAEVDAVANDGWTPLHLACRWGRVGAIKALVQAGADVNKTTKDGRIPAELLKIEMSPRDRNETLKLLGSSPSMAGFKHAGEVGDE</sequence>
<dbReference type="AlphaFoldDB" id="D7FVG8"/>
<feature type="repeat" description="ANK" evidence="3">
    <location>
        <begin position="24"/>
        <end position="56"/>
    </location>
</feature>
<keyword evidence="1" id="KW-0677">Repeat</keyword>
<proteinExistence type="predicted"/>
<dbReference type="PROSITE" id="PS50297">
    <property type="entry name" value="ANK_REP_REGION"/>
    <property type="match status" value="2"/>
</dbReference>
<dbReference type="Proteomes" id="UP000002630">
    <property type="component" value="Unassembled WGS sequence"/>
</dbReference>
<evidence type="ECO:0000256" key="1">
    <source>
        <dbReference type="ARBA" id="ARBA00022737"/>
    </source>
</evidence>
<dbReference type="STRING" id="2880.D7FVG8"/>
<evidence type="ECO:0000256" key="2">
    <source>
        <dbReference type="ARBA" id="ARBA00023043"/>
    </source>
</evidence>
<dbReference type="InParanoid" id="D7FVG8"/>
<dbReference type="InterPro" id="IPR002110">
    <property type="entry name" value="Ankyrin_rpt"/>
</dbReference>
<dbReference type="InterPro" id="IPR036770">
    <property type="entry name" value="Ankyrin_rpt-contain_sf"/>
</dbReference>
<dbReference type="Pfam" id="PF12796">
    <property type="entry name" value="Ank_2"/>
    <property type="match status" value="1"/>
</dbReference>
<keyword evidence="2 3" id="KW-0040">ANK repeat</keyword>
<name>D7FVG8_ECTSI</name>
<dbReference type="OrthoDB" id="186245at2759"/>
<feature type="region of interest" description="Disordered" evidence="4">
    <location>
        <begin position="109"/>
        <end position="132"/>
    </location>
</feature>
<dbReference type="SUPFAM" id="SSF48403">
    <property type="entry name" value="Ankyrin repeat"/>
    <property type="match status" value="1"/>
</dbReference>
<evidence type="ECO:0000313" key="5">
    <source>
        <dbReference type="EMBL" id="CBJ31889.1"/>
    </source>
</evidence>
<dbReference type="SMART" id="SM00248">
    <property type="entry name" value="ANK"/>
    <property type="match status" value="2"/>
</dbReference>
<dbReference type="EMBL" id="FN649760">
    <property type="protein sequence ID" value="CBJ31889.1"/>
    <property type="molecule type" value="Genomic_DNA"/>
</dbReference>
<dbReference type="PANTHER" id="PTHR24171:SF8">
    <property type="entry name" value="BRCA1-ASSOCIATED RING DOMAIN PROTEIN 1"/>
    <property type="match status" value="1"/>
</dbReference>
<evidence type="ECO:0000256" key="4">
    <source>
        <dbReference type="SAM" id="MobiDB-lite"/>
    </source>
</evidence>
<dbReference type="GO" id="GO:0004842">
    <property type="term" value="F:ubiquitin-protein transferase activity"/>
    <property type="evidence" value="ECO:0007669"/>
    <property type="project" value="TreeGrafter"/>
</dbReference>
<dbReference type="Gene3D" id="1.25.40.20">
    <property type="entry name" value="Ankyrin repeat-containing domain"/>
    <property type="match status" value="2"/>
</dbReference>
<organism evidence="5 6">
    <name type="scientific">Ectocarpus siliculosus</name>
    <name type="common">Brown alga</name>
    <name type="synonym">Conferva siliculosa</name>
    <dbReference type="NCBI Taxonomy" id="2880"/>
    <lineage>
        <taxon>Eukaryota</taxon>
        <taxon>Sar</taxon>
        <taxon>Stramenopiles</taxon>
        <taxon>Ochrophyta</taxon>
        <taxon>PX clade</taxon>
        <taxon>Phaeophyceae</taxon>
        <taxon>Ectocarpales</taxon>
        <taxon>Ectocarpaceae</taxon>
        <taxon>Ectocarpus</taxon>
    </lineage>
</organism>